<dbReference type="Gene3D" id="3.10.100.10">
    <property type="entry name" value="Mannose-Binding Protein A, subunit A"/>
    <property type="match status" value="1"/>
</dbReference>
<dbReference type="PANTHER" id="PTHR31024:SF8">
    <property type="entry name" value="C-TYPE LECTIN DOMAIN-CONTAINING PROTEIN"/>
    <property type="match status" value="1"/>
</dbReference>
<dbReference type="PROSITE" id="PS50234">
    <property type="entry name" value="VWFA"/>
    <property type="match status" value="1"/>
</dbReference>
<dbReference type="InterPro" id="IPR001304">
    <property type="entry name" value="C-type_lectin-like"/>
</dbReference>
<keyword evidence="1" id="KW-0732">Signal</keyword>
<evidence type="ECO:0008006" key="6">
    <source>
        <dbReference type="Google" id="ProtNLM"/>
    </source>
</evidence>
<feature type="domain" description="C-type lectin" evidence="2">
    <location>
        <begin position="227"/>
        <end position="348"/>
    </location>
</feature>
<dbReference type="PROSITE" id="PS50041">
    <property type="entry name" value="C_TYPE_LECTIN_2"/>
    <property type="match status" value="1"/>
</dbReference>
<evidence type="ECO:0000313" key="4">
    <source>
        <dbReference type="EMBL" id="ULU04264.1"/>
    </source>
</evidence>
<dbReference type="Proteomes" id="UP000827892">
    <property type="component" value="Chromosome II"/>
</dbReference>
<accession>A0AAE9DGU7</accession>
<dbReference type="Gene3D" id="3.40.50.410">
    <property type="entry name" value="von Willebrand factor, type A domain"/>
    <property type="match status" value="1"/>
</dbReference>
<dbReference type="EMBL" id="CP090892">
    <property type="protein sequence ID" value="ULU04264.1"/>
    <property type="molecule type" value="Genomic_DNA"/>
</dbReference>
<sequence>MKTCQLVTVLLMLVPSVWSISDRPCGNDTSNLWLDLVLVIDNSQPTNTIYETISGIFGAQSRIGTHYEDPRSSRVAIITYNNDATTVAQFPTFKSLDQLKTELTVLKNDGTSGNESYLDTGLSSAQAILNKTEDRMNYKKVVLVFASTYDLLYDRPDYIAHALKSNGVTVITVYTGNDKTVKGQLKSVASDGFAFQMSVNTTTDLQNALTMINCFCFDYWTWTQYNHFGTCMLYPGVKGNQKAARKYCKSLGLPSNLATEFNEDKRKFSYKFINSFDDDSINSYWNGLISENSTWYWDQPKGKPLIPLDPSSGSISTSTGCVADVKHSDGSVAWTPISCSNSFYFLCEAKACDTDNYCD</sequence>
<dbReference type="AlphaFoldDB" id="A0AAE9DGU7"/>
<evidence type="ECO:0000259" key="2">
    <source>
        <dbReference type="PROSITE" id="PS50041"/>
    </source>
</evidence>
<feature type="signal peptide" evidence="1">
    <location>
        <begin position="1"/>
        <end position="19"/>
    </location>
</feature>
<dbReference type="InterPro" id="IPR002035">
    <property type="entry name" value="VWF_A"/>
</dbReference>
<dbReference type="SMART" id="SM00327">
    <property type="entry name" value="VWA"/>
    <property type="match status" value="1"/>
</dbReference>
<dbReference type="InterPro" id="IPR016187">
    <property type="entry name" value="CTDL_fold"/>
</dbReference>
<gene>
    <name evidence="4" type="ORF">L3Y34_017212</name>
</gene>
<evidence type="ECO:0000259" key="3">
    <source>
        <dbReference type="PROSITE" id="PS50234"/>
    </source>
</evidence>
<dbReference type="OMA" id="ATINCFC"/>
<dbReference type="Pfam" id="PF00059">
    <property type="entry name" value="Lectin_C"/>
    <property type="match status" value="1"/>
</dbReference>
<dbReference type="SUPFAM" id="SSF56436">
    <property type="entry name" value="C-type lectin-like"/>
    <property type="match status" value="1"/>
</dbReference>
<dbReference type="KEGG" id="cbr:CBG_13361"/>
<dbReference type="InterPro" id="IPR016186">
    <property type="entry name" value="C-type_lectin-like/link_sf"/>
</dbReference>
<dbReference type="CDD" id="cd00037">
    <property type="entry name" value="CLECT"/>
    <property type="match status" value="1"/>
</dbReference>
<protein>
    <recommendedName>
        <fullName evidence="6">C-type LECtin</fullName>
    </recommendedName>
</protein>
<name>A0AAE9DGU7_CAEBR</name>
<proteinExistence type="predicted"/>
<dbReference type="Pfam" id="PF00092">
    <property type="entry name" value="VWA"/>
    <property type="match status" value="1"/>
</dbReference>
<reference evidence="4 5" key="1">
    <citation type="submission" date="2022-05" db="EMBL/GenBank/DDBJ databases">
        <title>Chromosome-level reference genomes for two strains of Caenorhabditis briggsae: an improved platform for comparative genomics.</title>
        <authorList>
            <person name="Stevens L."/>
            <person name="Andersen E.C."/>
        </authorList>
    </citation>
    <scope>NUCLEOTIDE SEQUENCE [LARGE SCALE GENOMIC DNA]</scope>
    <source>
        <strain evidence="4">QX1410_ONT</strain>
        <tissue evidence="4">Whole-organism</tissue>
    </source>
</reference>
<dbReference type="SUPFAM" id="SSF53300">
    <property type="entry name" value="vWA-like"/>
    <property type="match status" value="1"/>
</dbReference>
<feature type="chain" id="PRO_5042233171" description="C-type LECtin" evidence="1">
    <location>
        <begin position="20"/>
        <end position="359"/>
    </location>
</feature>
<dbReference type="SMART" id="SM00034">
    <property type="entry name" value="CLECT"/>
    <property type="match status" value="1"/>
</dbReference>
<evidence type="ECO:0000313" key="5">
    <source>
        <dbReference type="Proteomes" id="UP000827892"/>
    </source>
</evidence>
<dbReference type="PANTHER" id="PTHR31024">
    <property type="entry name" value="C-TYPE LECTIN"/>
    <property type="match status" value="1"/>
</dbReference>
<evidence type="ECO:0000256" key="1">
    <source>
        <dbReference type="SAM" id="SignalP"/>
    </source>
</evidence>
<feature type="domain" description="VWFA" evidence="3">
    <location>
        <begin position="35"/>
        <end position="212"/>
    </location>
</feature>
<organism evidence="4 5">
    <name type="scientific">Caenorhabditis briggsae</name>
    <dbReference type="NCBI Taxonomy" id="6238"/>
    <lineage>
        <taxon>Eukaryota</taxon>
        <taxon>Metazoa</taxon>
        <taxon>Ecdysozoa</taxon>
        <taxon>Nematoda</taxon>
        <taxon>Chromadorea</taxon>
        <taxon>Rhabditida</taxon>
        <taxon>Rhabditina</taxon>
        <taxon>Rhabditomorpha</taxon>
        <taxon>Rhabditoidea</taxon>
        <taxon>Rhabditidae</taxon>
        <taxon>Peloderinae</taxon>
        <taxon>Caenorhabditis</taxon>
    </lineage>
</organism>
<dbReference type="InterPro" id="IPR036465">
    <property type="entry name" value="vWFA_dom_sf"/>
</dbReference>